<feature type="compositionally biased region" description="Polar residues" evidence="1">
    <location>
        <begin position="298"/>
        <end position="321"/>
    </location>
</feature>
<dbReference type="EMBL" id="BAABIW010000009">
    <property type="protein sequence ID" value="GAA5021938.1"/>
    <property type="molecule type" value="Genomic_DNA"/>
</dbReference>
<dbReference type="SUPFAM" id="SSF51445">
    <property type="entry name" value="(Trans)glycosidases"/>
    <property type="match status" value="1"/>
</dbReference>
<organism evidence="3 4">
    <name type="scientific">Terrabacter aeriphilus</name>
    <dbReference type="NCBI Taxonomy" id="515662"/>
    <lineage>
        <taxon>Bacteria</taxon>
        <taxon>Bacillati</taxon>
        <taxon>Actinomycetota</taxon>
        <taxon>Actinomycetes</taxon>
        <taxon>Micrococcales</taxon>
        <taxon>Intrasporangiaceae</taxon>
        <taxon>Terrabacter</taxon>
    </lineage>
</organism>
<evidence type="ECO:0000313" key="4">
    <source>
        <dbReference type="Proteomes" id="UP001500427"/>
    </source>
</evidence>
<dbReference type="Gene3D" id="3.20.20.80">
    <property type="entry name" value="Glycosidases"/>
    <property type="match status" value="1"/>
</dbReference>
<accession>A0ABP9J8S5</accession>
<feature type="chain" id="PRO_5046728438" description="GH26 domain-containing protein" evidence="2">
    <location>
        <begin position="33"/>
        <end position="321"/>
    </location>
</feature>
<proteinExistence type="predicted"/>
<dbReference type="Proteomes" id="UP001500427">
    <property type="component" value="Unassembled WGS sequence"/>
</dbReference>
<keyword evidence="2" id="KW-0732">Signal</keyword>
<keyword evidence="4" id="KW-1185">Reference proteome</keyword>
<dbReference type="RefSeq" id="WP_345506517.1">
    <property type="nucleotide sequence ID" value="NZ_BAABIW010000009.1"/>
</dbReference>
<sequence length="321" mass="34136">MFESTRRKTLAAAGLCAAVVLPIAAHATTADAATGHVRYGVNPGGWRSLGQTAPEAYRAAVSAYGPLGFMRLWPNNFTTTWRGGLIPTYVYDAKTAVYINLGSDVAGVNKGAHDAAFTRILQTAPKDRPIWFSFAHEPEGDGFTVAAWQQAQMRLAKLKARYAPANVKFAPLLMGSTFHPSRYKVSASGNVPWSTWFNFDLTNVDALGADLYQWGKSDATADAAATVVNPAVSAARSKGKDLLVGELGARNNLSDGARAKFLRDAVTIFDASPAVKAAAYFESDNGAKGPWNLLPKPGSNSPHMPQSIATWKSAVASSPTS</sequence>
<comment type="caution">
    <text evidence="3">The sequence shown here is derived from an EMBL/GenBank/DDBJ whole genome shotgun (WGS) entry which is preliminary data.</text>
</comment>
<dbReference type="InterPro" id="IPR017853">
    <property type="entry name" value="GH"/>
</dbReference>
<evidence type="ECO:0000256" key="2">
    <source>
        <dbReference type="SAM" id="SignalP"/>
    </source>
</evidence>
<name>A0ABP9J8S5_9MICO</name>
<evidence type="ECO:0000313" key="3">
    <source>
        <dbReference type="EMBL" id="GAA5021938.1"/>
    </source>
</evidence>
<reference evidence="4" key="1">
    <citation type="journal article" date="2019" name="Int. J. Syst. Evol. Microbiol.">
        <title>The Global Catalogue of Microorganisms (GCM) 10K type strain sequencing project: providing services to taxonomists for standard genome sequencing and annotation.</title>
        <authorList>
            <consortium name="The Broad Institute Genomics Platform"/>
            <consortium name="The Broad Institute Genome Sequencing Center for Infectious Disease"/>
            <person name="Wu L."/>
            <person name="Ma J."/>
        </authorList>
    </citation>
    <scope>NUCLEOTIDE SEQUENCE [LARGE SCALE GENOMIC DNA]</scope>
    <source>
        <strain evidence="4">JCM 17687</strain>
    </source>
</reference>
<feature type="signal peptide" evidence="2">
    <location>
        <begin position="1"/>
        <end position="32"/>
    </location>
</feature>
<evidence type="ECO:0000256" key="1">
    <source>
        <dbReference type="SAM" id="MobiDB-lite"/>
    </source>
</evidence>
<feature type="region of interest" description="Disordered" evidence="1">
    <location>
        <begin position="295"/>
        <end position="321"/>
    </location>
</feature>
<evidence type="ECO:0008006" key="5">
    <source>
        <dbReference type="Google" id="ProtNLM"/>
    </source>
</evidence>
<gene>
    <name evidence="3" type="ORF">GCM10023258_11760</name>
</gene>
<protein>
    <recommendedName>
        <fullName evidence="5">GH26 domain-containing protein</fullName>
    </recommendedName>
</protein>